<accession>A0A4C1TW36</accession>
<comment type="caution">
    <text evidence="1">The sequence shown here is derived from an EMBL/GenBank/DDBJ whole genome shotgun (WGS) entry which is preliminary data.</text>
</comment>
<keyword evidence="2" id="KW-1185">Reference proteome</keyword>
<proteinExistence type="predicted"/>
<protein>
    <submittedName>
        <fullName evidence="1">Uncharacterized protein</fullName>
    </submittedName>
</protein>
<organism evidence="1 2">
    <name type="scientific">Eumeta variegata</name>
    <name type="common">Bagworm moth</name>
    <name type="synonym">Eumeta japonica</name>
    <dbReference type="NCBI Taxonomy" id="151549"/>
    <lineage>
        <taxon>Eukaryota</taxon>
        <taxon>Metazoa</taxon>
        <taxon>Ecdysozoa</taxon>
        <taxon>Arthropoda</taxon>
        <taxon>Hexapoda</taxon>
        <taxon>Insecta</taxon>
        <taxon>Pterygota</taxon>
        <taxon>Neoptera</taxon>
        <taxon>Endopterygota</taxon>
        <taxon>Lepidoptera</taxon>
        <taxon>Glossata</taxon>
        <taxon>Ditrysia</taxon>
        <taxon>Tineoidea</taxon>
        <taxon>Psychidae</taxon>
        <taxon>Oiketicinae</taxon>
        <taxon>Eumeta</taxon>
    </lineage>
</organism>
<dbReference type="AlphaFoldDB" id="A0A4C1TW36"/>
<reference evidence="1 2" key="1">
    <citation type="journal article" date="2019" name="Commun. Biol.">
        <title>The bagworm genome reveals a unique fibroin gene that provides high tensile strength.</title>
        <authorList>
            <person name="Kono N."/>
            <person name="Nakamura H."/>
            <person name="Ohtoshi R."/>
            <person name="Tomita M."/>
            <person name="Numata K."/>
            <person name="Arakawa K."/>
        </authorList>
    </citation>
    <scope>NUCLEOTIDE SEQUENCE [LARGE SCALE GENOMIC DNA]</scope>
</reference>
<name>A0A4C1TW36_EUMVA</name>
<sequence>MFFDIGAGIAVCHNRFPCVFNIKENGVFSQVFELESLLYILGDENAGIGNAEWIDKDVIKQSWRNMTRTANVTPSTALRECKACPTPAQP</sequence>
<dbReference type="EMBL" id="BGZK01000095">
    <property type="protein sequence ID" value="GBP18263.1"/>
    <property type="molecule type" value="Genomic_DNA"/>
</dbReference>
<evidence type="ECO:0000313" key="2">
    <source>
        <dbReference type="Proteomes" id="UP000299102"/>
    </source>
</evidence>
<evidence type="ECO:0000313" key="1">
    <source>
        <dbReference type="EMBL" id="GBP18263.1"/>
    </source>
</evidence>
<gene>
    <name evidence="1" type="ORF">EVAR_9106_1</name>
</gene>
<dbReference type="Proteomes" id="UP000299102">
    <property type="component" value="Unassembled WGS sequence"/>
</dbReference>